<dbReference type="GO" id="GO:0036064">
    <property type="term" value="C:ciliary basal body"/>
    <property type="evidence" value="ECO:0007669"/>
    <property type="project" value="TreeGrafter"/>
</dbReference>
<dbReference type="PROSITE" id="PS51221">
    <property type="entry name" value="TTL"/>
    <property type="match status" value="1"/>
</dbReference>
<feature type="compositionally biased region" description="Polar residues" evidence="4">
    <location>
        <begin position="1264"/>
        <end position="1278"/>
    </location>
</feature>
<evidence type="ECO:0000313" key="5">
    <source>
        <dbReference type="EMBL" id="GAA34809.2"/>
    </source>
</evidence>
<dbReference type="GO" id="GO:0070740">
    <property type="term" value="F:tubulin-glutamic acid ligase activity"/>
    <property type="evidence" value="ECO:0007669"/>
    <property type="project" value="TreeGrafter"/>
</dbReference>
<keyword evidence="1" id="KW-0436">Ligase</keyword>
<protein>
    <submittedName>
        <fullName evidence="5">Tubulin polyglutamylase TTLL4</fullName>
    </submittedName>
</protein>
<feature type="compositionally biased region" description="Polar residues" evidence="4">
    <location>
        <begin position="592"/>
        <end position="603"/>
    </location>
</feature>
<proteinExistence type="predicted"/>
<sequence length="1504" mass="169297">MTTPSPKNKGENDQQFRTNRSPTNVPIRSTLTSPFIYVRSPLPEFMQNNVYELPTQCHNFGTTKEERQDLAKLLRPASLAAIRNPLGFQSPAYDALHDKQRKLTTRTRSNIAVRASRSARNGVSIPPVYQNPEFRNFYFYLQMSKVNRQEPTPPASMLSTKPLVRLQNRSFGYGHESSEECVENKHPVANTSKLLRSLKLPPKFKERSFSAQVEARRHSLKTASSEKVSGETLASVYPLQYRHNPKQSARHGPEQSVIPHSWRTKEEKRNLFGVQYTNDRKLFDGLDNRVNNEVANNNKSVIHEDVVSRSKECAFDKLEKDSVNNRDVINPLQKQAFRLLNRSREATNTLSDRHAVKKVTEFRNAQIERSNQPLFWTSYIQPESYLKLYGNVYEIVNQDILLTDPPASNASGALNVTEERTTSRYNVPAKVTPKQACNPPKQLEFDSGNASDEEVGKNLSKFVDTPQVTIPNNDKERTTSAAVPEHGECSSDNEAGPSNNDGSWVSVNDESVDDAQSAEEAVRKNAVNVHEADEFLGDLPIPTDMHPGQNHKTLDKPKQGVSEQNFSVQGDNQRQLVGDSPVKVDSEEPRTETTGCASPSSATKIEKLIQTAVPTGDHPTGKNDEDPDHTSSPAVQTLSDEKQTQEESVRDVLSHQDLRSPCVSMGDPVRQQRKKTGHRVCTKNERTVHPALINSLFPNVPPVLKFVEDGCKLESLPWDFRRLLRWRASVLTPVVVKQVLMRSGFRVSKLTSATEDLDTIESSDWIFYFGKHMRPQVFRSIREYQKVNHLPCSFHLGRKDRLWKNLVHMQAKFGKENFSFMPETFCLPGDLEALKKVWDEEGDNQRWILKPPAAARGIGVRLITKWAQVPKKRPAIVQKYLARPFLINESKFDLRIYVFISSVNPLRVYIHEDGLVRFASQKYTNATRCLGNRFIHLTNYSINRLNSEYVSNSSDLAAKGHKWSLRALWVYFRSQGIAPAPVWSSIKDLVVKTAISTETAFNTAMHSYCNHSYSVNEVFGFDIFLDEDLKPWLLEVNVSPSMHSDSPLDAKIKGNMVKDMLNIAGLRIPEPSDTNSHTVMPTCIVKPTTTKQSEVNCTVEMNPVWQCDPTGTSITPIHTPPESHFNLNEETCTAELQQKNNGDGENPKKPKPPTHEWIIDQRLYMQQLNHDEREKRRYYVNRAVQYELPKTNSANVSAMSGNPAGNHGSCRRISARTKSSCSKSFVTPLEDDNEDCGSTTTETSSESESFSSCDECSRRRTVPSAVSTNFENNISRTARSMGIGPSSPDLRSHRGPPAKEVTFPRPPLAPREKAVTKTTTNQSASGTTSNSVSNRTHQRSVSASPFSSSQAPTRCQSVLPRVRLASATCDILQTLTPSDVRILIEMVDELERAGGFECIFPPSSAGLAVRYLSYFEFPRYANLLCVAYLQKFAQDKEEGIELLRKCCEKKLHIKSAAHGDFIPKENIWESNKQKHIVAAKDVSRSPVLKYHRREPSSSNVSSSS</sequence>
<feature type="compositionally biased region" description="Polar residues" evidence="4">
    <location>
        <begin position="561"/>
        <end position="575"/>
    </location>
</feature>
<keyword evidence="6" id="KW-1185">Reference proteome</keyword>
<feature type="compositionally biased region" description="Polar residues" evidence="4">
    <location>
        <begin position="15"/>
        <end position="27"/>
    </location>
</feature>
<feature type="region of interest" description="Disordered" evidence="4">
    <location>
        <begin position="1224"/>
        <end position="1352"/>
    </location>
</feature>
<dbReference type="GO" id="GO:0005524">
    <property type="term" value="F:ATP binding"/>
    <property type="evidence" value="ECO:0007669"/>
    <property type="project" value="UniProtKB-KW"/>
</dbReference>
<dbReference type="Proteomes" id="UP000008909">
    <property type="component" value="Unassembled WGS sequence"/>
</dbReference>
<evidence type="ECO:0000256" key="1">
    <source>
        <dbReference type="ARBA" id="ARBA00022598"/>
    </source>
</evidence>
<dbReference type="PANTHER" id="PTHR12241">
    <property type="entry name" value="TUBULIN POLYGLUTAMYLASE"/>
    <property type="match status" value="1"/>
</dbReference>
<reference key="2">
    <citation type="submission" date="2011-10" db="EMBL/GenBank/DDBJ databases">
        <title>The genome and transcriptome sequence of Clonorchis sinensis provide insights into the carcinogenic liver fluke.</title>
        <authorList>
            <person name="Wang X."/>
            <person name="Huang Y."/>
            <person name="Chen W."/>
            <person name="Liu H."/>
            <person name="Guo L."/>
            <person name="Chen Y."/>
            <person name="Luo F."/>
            <person name="Zhou W."/>
            <person name="Sun J."/>
            <person name="Mao Q."/>
            <person name="Liang P."/>
            <person name="Zhou C."/>
            <person name="Tian Y."/>
            <person name="Men J."/>
            <person name="Lv X."/>
            <person name="Huang L."/>
            <person name="Zhou J."/>
            <person name="Hu Y."/>
            <person name="Li R."/>
            <person name="Zhang F."/>
            <person name="Lei H."/>
            <person name="Li X."/>
            <person name="Hu X."/>
            <person name="Liang C."/>
            <person name="Xu J."/>
            <person name="Wu Z."/>
            <person name="Yu X."/>
        </authorList>
    </citation>
    <scope>NUCLEOTIDE SEQUENCE</scope>
    <source>
        <strain>Henan</strain>
    </source>
</reference>
<name>H2KQ85_CLOSI</name>
<feature type="compositionally biased region" description="Low complexity" evidence="4">
    <location>
        <begin position="1238"/>
        <end position="1254"/>
    </location>
</feature>
<dbReference type="SUPFAM" id="SSF56059">
    <property type="entry name" value="Glutathione synthetase ATP-binding domain-like"/>
    <property type="match status" value="1"/>
</dbReference>
<feature type="compositionally biased region" description="Basic and acidic residues" evidence="4">
    <location>
        <begin position="639"/>
        <end position="658"/>
    </location>
</feature>
<evidence type="ECO:0000256" key="3">
    <source>
        <dbReference type="ARBA" id="ARBA00022840"/>
    </source>
</evidence>
<accession>H2KQ85</accession>
<organism evidence="5 6">
    <name type="scientific">Clonorchis sinensis</name>
    <name type="common">Chinese liver fluke</name>
    <dbReference type="NCBI Taxonomy" id="79923"/>
    <lineage>
        <taxon>Eukaryota</taxon>
        <taxon>Metazoa</taxon>
        <taxon>Spiralia</taxon>
        <taxon>Lophotrochozoa</taxon>
        <taxon>Platyhelminthes</taxon>
        <taxon>Trematoda</taxon>
        <taxon>Digenea</taxon>
        <taxon>Opisthorchiida</taxon>
        <taxon>Opisthorchiata</taxon>
        <taxon>Opisthorchiidae</taxon>
        <taxon>Clonorchis</taxon>
    </lineage>
</organism>
<feature type="region of interest" description="Disordered" evidence="4">
    <location>
        <begin position="406"/>
        <end position="520"/>
    </location>
</feature>
<keyword evidence="3" id="KW-0067">ATP-binding</keyword>
<feature type="compositionally biased region" description="Basic and acidic residues" evidence="4">
    <location>
        <begin position="582"/>
        <end position="591"/>
    </location>
</feature>
<evidence type="ECO:0000313" key="6">
    <source>
        <dbReference type="Proteomes" id="UP000008909"/>
    </source>
</evidence>
<feature type="compositionally biased region" description="Polar residues" evidence="4">
    <location>
        <begin position="490"/>
        <end position="509"/>
    </location>
</feature>
<gene>
    <name evidence="5" type="ORF">CLF_103422</name>
</gene>
<feature type="compositionally biased region" description="Polar residues" evidence="4">
    <location>
        <begin position="1316"/>
        <end position="1335"/>
    </location>
</feature>
<dbReference type="Gene3D" id="3.30.470.20">
    <property type="entry name" value="ATP-grasp fold, B domain"/>
    <property type="match status" value="1"/>
</dbReference>
<dbReference type="GO" id="GO:0000226">
    <property type="term" value="P:microtubule cytoskeleton organization"/>
    <property type="evidence" value="ECO:0007669"/>
    <property type="project" value="TreeGrafter"/>
</dbReference>
<feature type="region of interest" description="Disordered" evidence="4">
    <location>
        <begin position="1"/>
        <end position="27"/>
    </location>
</feature>
<feature type="region of interest" description="Disordered" evidence="4">
    <location>
        <begin position="537"/>
        <end position="679"/>
    </location>
</feature>
<dbReference type="PANTHER" id="PTHR12241:SF162">
    <property type="entry name" value="TUBULIN MONOGLUTAMYLASE TTLL4"/>
    <property type="match status" value="1"/>
</dbReference>
<evidence type="ECO:0000256" key="2">
    <source>
        <dbReference type="ARBA" id="ARBA00022741"/>
    </source>
</evidence>
<keyword evidence="2" id="KW-0547">Nucleotide-binding</keyword>
<dbReference type="EMBL" id="DF142977">
    <property type="protein sequence ID" value="GAA34809.2"/>
    <property type="molecule type" value="Genomic_DNA"/>
</dbReference>
<feature type="compositionally biased region" description="Low complexity" evidence="4">
    <location>
        <begin position="1340"/>
        <end position="1349"/>
    </location>
</feature>
<evidence type="ECO:0000256" key="4">
    <source>
        <dbReference type="SAM" id="MobiDB-lite"/>
    </source>
</evidence>
<dbReference type="GO" id="GO:0015631">
    <property type="term" value="F:tubulin binding"/>
    <property type="evidence" value="ECO:0007669"/>
    <property type="project" value="TreeGrafter"/>
</dbReference>
<dbReference type="Pfam" id="PF03133">
    <property type="entry name" value="TTL"/>
    <property type="match status" value="1"/>
</dbReference>
<dbReference type="InterPro" id="IPR004344">
    <property type="entry name" value="TTL/TTLL_fam"/>
</dbReference>
<reference evidence="5" key="1">
    <citation type="journal article" date="2011" name="Genome Biol.">
        <title>The draft genome of the carcinogenic human liver fluke Clonorchis sinensis.</title>
        <authorList>
            <person name="Wang X."/>
            <person name="Chen W."/>
            <person name="Huang Y."/>
            <person name="Sun J."/>
            <person name="Men J."/>
            <person name="Liu H."/>
            <person name="Luo F."/>
            <person name="Guo L."/>
            <person name="Lv X."/>
            <person name="Deng C."/>
            <person name="Zhou C."/>
            <person name="Fan Y."/>
            <person name="Li X."/>
            <person name="Huang L."/>
            <person name="Hu Y."/>
            <person name="Liang C."/>
            <person name="Hu X."/>
            <person name="Xu J."/>
            <person name="Yu X."/>
        </authorList>
    </citation>
    <scope>NUCLEOTIDE SEQUENCE [LARGE SCALE GENOMIC DNA]</scope>
    <source>
        <strain evidence="5">Henan</strain>
    </source>
</reference>